<keyword evidence="5" id="KW-0349">Heme</keyword>
<feature type="transmembrane region" description="Helical" evidence="6">
    <location>
        <begin position="20"/>
        <end position="40"/>
    </location>
</feature>
<dbReference type="GO" id="GO:0016705">
    <property type="term" value="F:oxidoreductase activity, acting on paired donors, with incorporation or reduction of molecular oxygen"/>
    <property type="evidence" value="ECO:0007669"/>
    <property type="project" value="InterPro"/>
</dbReference>
<evidence type="ECO:0008006" key="9">
    <source>
        <dbReference type="Google" id="ProtNLM"/>
    </source>
</evidence>
<dbReference type="InterPro" id="IPR050364">
    <property type="entry name" value="Cytochrome_P450_fung"/>
</dbReference>
<dbReference type="SUPFAM" id="SSF48264">
    <property type="entry name" value="Cytochrome P450"/>
    <property type="match status" value="1"/>
</dbReference>
<dbReference type="GO" id="GO:0020037">
    <property type="term" value="F:heme binding"/>
    <property type="evidence" value="ECO:0007669"/>
    <property type="project" value="InterPro"/>
</dbReference>
<dbReference type="HOGENOM" id="CLU_001570_2_1_1"/>
<evidence type="ECO:0000256" key="1">
    <source>
        <dbReference type="ARBA" id="ARBA00010617"/>
    </source>
</evidence>
<dbReference type="Gene3D" id="1.10.630.10">
    <property type="entry name" value="Cytochrome P450"/>
    <property type="match status" value="1"/>
</dbReference>
<dbReference type="PANTHER" id="PTHR46300">
    <property type="entry name" value="P450, PUTATIVE (EUROFUNG)-RELATED-RELATED"/>
    <property type="match status" value="1"/>
</dbReference>
<accession>A0A072P275</accession>
<dbReference type="GeneID" id="25284659"/>
<protein>
    <recommendedName>
        <fullName evidence="9">Cytochrome P450 oxidoreductase</fullName>
    </recommendedName>
</protein>
<dbReference type="VEuPathDB" id="FungiDB:A1O9_09751"/>
<comment type="caution">
    <text evidence="7">The sequence shown here is derived from an EMBL/GenBank/DDBJ whole genome shotgun (WGS) entry which is preliminary data.</text>
</comment>
<dbReference type="GO" id="GO:0005506">
    <property type="term" value="F:iron ion binding"/>
    <property type="evidence" value="ECO:0007669"/>
    <property type="project" value="InterPro"/>
</dbReference>
<reference evidence="7 8" key="1">
    <citation type="submission" date="2013-03" db="EMBL/GenBank/DDBJ databases">
        <title>The Genome Sequence of Exophiala aquamarina CBS 119918.</title>
        <authorList>
            <consortium name="The Broad Institute Genomics Platform"/>
            <person name="Cuomo C."/>
            <person name="de Hoog S."/>
            <person name="Gorbushina A."/>
            <person name="Walker B."/>
            <person name="Young S.K."/>
            <person name="Zeng Q."/>
            <person name="Gargeya S."/>
            <person name="Fitzgerald M."/>
            <person name="Haas B."/>
            <person name="Abouelleil A."/>
            <person name="Allen A.W."/>
            <person name="Alvarado L."/>
            <person name="Arachchi H.M."/>
            <person name="Berlin A.M."/>
            <person name="Chapman S.B."/>
            <person name="Gainer-Dewar J."/>
            <person name="Goldberg J."/>
            <person name="Griggs A."/>
            <person name="Gujja S."/>
            <person name="Hansen M."/>
            <person name="Howarth C."/>
            <person name="Imamovic A."/>
            <person name="Ireland A."/>
            <person name="Larimer J."/>
            <person name="McCowan C."/>
            <person name="Murphy C."/>
            <person name="Pearson M."/>
            <person name="Poon T.W."/>
            <person name="Priest M."/>
            <person name="Roberts A."/>
            <person name="Saif S."/>
            <person name="Shea T."/>
            <person name="Sisk P."/>
            <person name="Sykes S."/>
            <person name="Wortman J."/>
            <person name="Nusbaum C."/>
            <person name="Birren B."/>
        </authorList>
    </citation>
    <scope>NUCLEOTIDE SEQUENCE [LARGE SCALE GENOMIC DNA]</scope>
    <source>
        <strain evidence="7 8">CBS 119918</strain>
    </source>
</reference>
<keyword evidence="8" id="KW-1185">Reference proteome</keyword>
<name>A0A072P275_9EURO</name>
<evidence type="ECO:0000256" key="5">
    <source>
        <dbReference type="PIRSR" id="PIRSR602401-1"/>
    </source>
</evidence>
<dbReference type="OrthoDB" id="1103324at2759"/>
<evidence type="ECO:0000256" key="2">
    <source>
        <dbReference type="ARBA" id="ARBA00022723"/>
    </source>
</evidence>
<dbReference type="RefSeq" id="XP_013256546.1">
    <property type="nucleotide sequence ID" value="XM_013401092.1"/>
</dbReference>
<sequence>MSQVILAYLERSWSELRTLPVPAIASLLLLVPVFAVLLDYSRVLWLRRRLPPGPLPVPIFGHYFITPKKKPWVTWEKWAKDYQSPLITIWNGHRPCIVCNDAWAASDLMEKRAATYSSRPLMPSMGDMIDSTDSNQVCLEYGEKWRLHRRLIHTAVGSQAVRDYQQFQSNEGILLMRDLLQQPDNYELCIERYSVSVASIIGWGRRINKINDPVAQAALAIMEGVDLVVPCNQMTEIIPWLINVPKFIWAYPSIVKLGAKMGKEYFYRLTEEAVHRSDNYAKRLMTEASTKELSEAEIASLTSNLIGGGVDTTSSSIISFVLAMCVFSEVQEKAQKEIDDHLGGRCPTIHDQDSLPYISAVVQEVLRWRTVTILGGIPHAPIKDDVYMDYHIPKGTGIYGNVWAIHRHPREFPAPDSFRPERFINHERPYPVKKGHNAFGWGRRQCSGQPLAEQGLFMIISRMLWSFHIKPGLNEKGREVTLDIFAFNDSENMRPLPFKARFVPRSPQIQDQIMADAKMAREELRRYDGETHISPTM</sequence>
<evidence type="ECO:0000256" key="6">
    <source>
        <dbReference type="SAM" id="Phobius"/>
    </source>
</evidence>
<keyword evidence="6" id="KW-0812">Transmembrane</keyword>
<feature type="binding site" description="axial binding residue" evidence="5">
    <location>
        <position position="446"/>
    </location>
    <ligand>
        <name>heme</name>
        <dbReference type="ChEBI" id="CHEBI:30413"/>
    </ligand>
    <ligandPart>
        <name>Fe</name>
        <dbReference type="ChEBI" id="CHEBI:18248"/>
    </ligandPart>
</feature>
<dbReference type="InterPro" id="IPR036396">
    <property type="entry name" value="Cyt_P450_sf"/>
</dbReference>
<gene>
    <name evidence="7" type="ORF">A1O9_09751</name>
</gene>
<comment type="similarity">
    <text evidence="1">Belongs to the cytochrome P450 family.</text>
</comment>
<dbReference type="STRING" id="1182545.A0A072P275"/>
<dbReference type="InterPro" id="IPR001128">
    <property type="entry name" value="Cyt_P450"/>
</dbReference>
<dbReference type="Proteomes" id="UP000027920">
    <property type="component" value="Unassembled WGS sequence"/>
</dbReference>
<dbReference type="PRINTS" id="PR00463">
    <property type="entry name" value="EP450I"/>
</dbReference>
<dbReference type="PRINTS" id="PR00385">
    <property type="entry name" value="P450"/>
</dbReference>
<evidence type="ECO:0000313" key="7">
    <source>
        <dbReference type="EMBL" id="KEF53956.1"/>
    </source>
</evidence>
<keyword evidence="4 5" id="KW-0408">Iron</keyword>
<proteinExistence type="inferred from homology"/>
<evidence type="ECO:0000256" key="4">
    <source>
        <dbReference type="ARBA" id="ARBA00023004"/>
    </source>
</evidence>
<evidence type="ECO:0000256" key="3">
    <source>
        <dbReference type="ARBA" id="ARBA00023002"/>
    </source>
</evidence>
<evidence type="ECO:0000313" key="8">
    <source>
        <dbReference type="Proteomes" id="UP000027920"/>
    </source>
</evidence>
<keyword evidence="6" id="KW-0472">Membrane</keyword>
<dbReference type="PANTHER" id="PTHR46300:SF4">
    <property type="entry name" value="CYTOCHROME P450 98A3"/>
    <property type="match status" value="1"/>
</dbReference>
<keyword evidence="6" id="KW-1133">Transmembrane helix</keyword>
<dbReference type="GO" id="GO:0004497">
    <property type="term" value="F:monooxygenase activity"/>
    <property type="evidence" value="ECO:0007669"/>
    <property type="project" value="InterPro"/>
</dbReference>
<dbReference type="InterPro" id="IPR002401">
    <property type="entry name" value="Cyt_P450_E_grp-I"/>
</dbReference>
<dbReference type="Pfam" id="PF00067">
    <property type="entry name" value="p450"/>
    <property type="match status" value="1"/>
</dbReference>
<dbReference type="EMBL" id="AMGV01000011">
    <property type="protein sequence ID" value="KEF53956.1"/>
    <property type="molecule type" value="Genomic_DNA"/>
</dbReference>
<keyword evidence="2 5" id="KW-0479">Metal-binding</keyword>
<comment type="cofactor">
    <cofactor evidence="5">
        <name>heme</name>
        <dbReference type="ChEBI" id="CHEBI:30413"/>
    </cofactor>
</comment>
<organism evidence="7 8">
    <name type="scientific">Exophiala aquamarina CBS 119918</name>
    <dbReference type="NCBI Taxonomy" id="1182545"/>
    <lineage>
        <taxon>Eukaryota</taxon>
        <taxon>Fungi</taxon>
        <taxon>Dikarya</taxon>
        <taxon>Ascomycota</taxon>
        <taxon>Pezizomycotina</taxon>
        <taxon>Eurotiomycetes</taxon>
        <taxon>Chaetothyriomycetidae</taxon>
        <taxon>Chaetothyriales</taxon>
        <taxon>Herpotrichiellaceae</taxon>
        <taxon>Exophiala</taxon>
    </lineage>
</organism>
<dbReference type="CDD" id="cd11065">
    <property type="entry name" value="CYP64-like"/>
    <property type="match status" value="1"/>
</dbReference>
<dbReference type="AlphaFoldDB" id="A0A072P275"/>
<keyword evidence="3" id="KW-0560">Oxidoreductase</keyword>